<dbReference type="VEuPathDB" id="FungiDB:ASPSYDRAFT_454461"/>
<dbReference type="Proteomes" id="UP000184356">
    <property type="component" value="Unassembled WGS sequence"/>
</dbReference>
<feature type="region of interest" description="Disordered" evidence="1">
    <location>
        <begin position="133"/>
        <end position="178"/>
    </location>
</feature>
<protein>
    <submittedName>
        <fullName evidence="2">Uncharacterized protein</fullName>
    </submittedName>
</protein>
<organism evidence="2 3">
    <name type="scientific">Aspergillus sydowii CBS 593.65</name>
    <dbReference type="NCBI Taxonomy" id="1036612"/>
    <lineage>
        <taxon>Eukaryota</taxon>
        <taxon>Fungi</taxon>
        <taxon>Dikarya</taxon>
        <taxon>Ascomycota</taxon>
        <taxon>Pezizomycotina</taxon>
        <taxon>Eurotiomycetes</taxon>
        <taxon>Eurotiomycetidae</taxon>
        <taxon>Eurotiales</taxon>
        <taxon>Aspergillaceae</taxon>
        <taxon>Aspergillus</taxon>
        <taxon>Aspergillus subgen. Nidulantes</taxon>
    </lineage>
</organism>
<reference evidence="3" key="1">
    <citation type="journal article" date="2017" name="Genome Biol.">
        <title>Comparative genomics reveals high biological diversity and specific adaptations in the industrially and medically important fungal genus Aspergillus.</title>
        <authorList>
            <person name="de Vries R.P."/>
            <person name="Riley R."/>
            <person name="Wiebenga A."/>
            <person name="Aguilar-Osorio G."/>
            <person name="Amillis S."/>
            <person name="Uchima C.A."/>
            <person name="Anderluh G."/>
            <person name="Asadollahi M."/>
            <person name="Askin M."/>
            <person name="Barry K."/>
            <person name="Battaglia E."/>
            <person name="Bayram O."/>
            <person name="Benocci T."/>
            <person name="Braus-Stromeyer S.A."/>
            <person name="Caldana C."/>
            <person name="Canovas D."/>
            <person name="Cerqueira G.C."/>
            <person name="Chen F."/>
            <person name="Chen W."/>
            <person name="Choi C."/>
            <person name="Clum A."/>
            <person name="Dos Santos R.A."/>
            <person name="Damasio A.R."/>
            <person name="Diallinas G."/>
            <person name="Emri T."/>
            <person name="Fekete E."/>
            <person name="Flipphi M."/>
            <person name="Freyberg S."/>
            <person name="Gallo A."/>
            <person name="Gournas C."/>
            <person name="Habgood R."/>
            <person name="Hainaut M."/>
            <person name="Harispe M.L."/>
            <person name="Henrissat B."/>
            <person name="Hilden K.S."/>
            <person name="Hope R."/>
            <person name="Hossain A."/>
            <person name="Karabika E."/>
            <person name="Karaffa L."/>
            <person name="Karanyi Z."/>
            <person name="Krasevec N."/>
            <person name="Kuo A."/>
            <person name="Kusch H."/>
            <person name="LaButti K."/>
            <person name="Lagendijk E.L."/>
            <person name="Lapidus A."/>
            <person name="Levasseur A."/>
            <person name="Lindquist E."/>
            <person name="Lipzen A."/>
            <person name="Logrieco A.F."/>
            <person name="MacCabe A."/>
            <person name="Maekelae M.R."/>
            <person name="Malavazi I."/>
            <person name="Melin P."/>
            <person name="Meyer V."/>
            <person name="Mielnichuk N."/>
            <person name="Miskei M."/>
            <person name="Molnar A.P."/>
            <person name="Mule G."/>
            <person name="Ngan C.Y."/>
            <person name="Orejas M."/>
            <person name="Orosz E."/>
            <person name="Ouedraogo J.P."/>
            <person name="Overkamp K.M."/>
            <person name="Park H.-S."/>
            <person name="Perrone G."/>
            <person name="Piumi F."/>
            <person name="Punt P.J."/>
            <person name="Ram A.F."/>
            <person name="Ramon A."/>
            <person name="Rauscher S."/>
            <person name="Record E."/>
            <person name="Riano-Pachon D.M."/>
            <person name="Robert V."/>
            <person name="Roehrig J."/>
            <person name="Ruller R."/>
            <person name="Salamov A."/>
            <person name="Salih N.S."/>
            <person name="Samson R.A."/>
            <person name="Sandor E."/>
            <person name="Sanguinetti M."/>
            <person name="Schuetze T."/>
            <person name="Sepcic K."/>
            <person name="Shelest E."/>
            <person name="Sherlock G."/>
            <person name="Sophianopoulou V."/>
            <person name="Squina F.M."/>
            <person name="Sun H."/>
            <person name="Susca A."/>
            <person name="Todd R.B."/>
            <person name="Tsang A."/>
            <person name="Unkles S.E."/>
            <person name="van de Wiele N."/>
            <person name="van Rossen-Uffink D."/>
            <person name="Oliveira J.V."/>
            <person name="Vesth T.C."/>
            <person name="Visser J."/>
            <person name="Yu J.-H."/>
            <person name="Zhou M."/>
            <person name="Andersen M.R."/>
            <person name="Archer D.B."/>
            <person name="Baker S.E."/>
            <person name="Benoit I."/>
            <person name="Brakhage A.A."/>
            <person name="Braus G.H."/>
            <person name="Fischer R."/>
            <person name="Frisvad J.C."/>
            <person name="Goldman G.H."/>
            <person name="Houbraken J."/>
            <person name="Oakley B."/>
            <person name="Pocsi I."/>
            <person name="Scazzocchio C."/>
            <person name="Seiboth B."/>
            <person name="vanKuyk P.A."/>
            <person name="Wortman J."/>
            <person name="Dyer P.S."/>
            <person name="Grigoriev I.V."/>
        </authorList>
    </citation>
    <scope>NUCLEOTIDE SEQUENCE [LARGE SCALE GENOMIC DNA]</scope>
    <source>
        <strain evidence="3">CBS 593.65</strain>
    </source>
</reference>
<feature type="compositionally biased region" description="Basic and acidic residues" evidence="1">
    <location>
        <begin position="168"/>
        <end position="177"/>
    </location>
</feature>
<sequence>MCVRQYKTNLFVYLQPSSPIYKHEERAMVLEYQLPREYQKMENKIAQVPQKPALASSSSKAKIVPLSIHTNEKVQPPSIDYDYFACTSADTCQFFLRGAVIPALFHSDVRACIYDPPSCPSFFNNDYFQAMDAPSTSPRSTPGSRSISPASIPSPDPAAPTLASNPTYEHEQEEERAPALPATIAAISSQTFGDHLDSSENYAGWISEREEASVFAQYRMDCHDYLHALAVAQGIPLDRAWDEMQVRRWRWGLLERQAKGDVINTVRGRRGAICC</sequence>
<keyword evidence="3" id="KW-1185">Reference proteome</keyword>
<dbReference type="OrthoDB" id="4507945at2759"/>
<name>A0A1L9T7K6_9EURO</name>
<dbReference type="RefSeq" id="XP_040699079.1">
    <property type="nucleotide sequence ID" value="XM_040847044.1"/>
</dbReference>
<accession>A0A1L9T7K6</accession>
<proteinExistence type="predicted"/>
<evidence type="ECO:0000256" key="1">
    <source>
        <dbReference type="SAM" id="MobiDB-lite"/>
    </source>
</evidence>
<dbReference type="AlphaFoldDB" id="A0A1L9T7K6"/>
<evidence type="ECO:0000313" key="2">
    <source>
        <dbReference type="EMBL" id="OJJ55273.1"/>
    </source>
</evidence>
<gene>
    <name evidence="2" type="ORF">ASPSYDRAFT_454461</name>
</gene>
<dbReference type="EMBL" id="KV878593">
    <property type="protein sequence ID" value="OJJ55273.1"/>
    <property type="molecule type" value="Genomic_DNA"/>
</dbReference>
<dbReference type="GeneID" id="63763117"/>
<evidence type="ECO:0000313" key="3">
    <source>
        <dbReference type="Proteomes" id="UP000184356"/>
    </source>
</evidence>
<feature type="compositionally biased region" description="Low complexity" evidence="1">
    <location>
        <begin position="134"/>
        <end position="151"/>
    </location>
</feature>